<dbReference type="InterPro" id="IPR032563">
    <property type="entry name" value="DAMP1_SANT-like"/>
</dbReference>
<protein>
    <recommendedName>
        <fullName evidence="3">SWR1-complex protein 4</fullName>
    </recommendedName>
</protein>
<dbReference type="GO" id="GO:0006281">
    <property type="term" value="P:DNA repair"/>
    <property type="evidence" value="ECO:0007669"/>
    <property type="project" value="InterPro"/>
</dbReference>
<comment type="similarity">
    <text evidence="2">Belongs to the SWC4 family.</text>
</comment>
<dbReference type="GO" id="GO:0035267">
    <property type="term" value="C:NuA4 histone acetyltransferase complex"/>
    <property type="evidence" value="ECO:0007669"/>
    <property type="project" value="InterPro"/>
</dbReference>
<name>A0A1R1YEC2_9FUNG</name>
<proteinExistence type="inferred from homology"/>
<feature type="coiled-coil region" evidence="8">
    <location>
        <begin position="620"/>
        <end position="647"/>
    </location>
</feature>
<feature type="compositionally biased region" description="Low complexity" evidence="9">
    <location>
        <begin position="217"/>
        <end position="248"/>
    </location>
</feature>
<accession>A0A1R1YEC2</accession>
<dbReference type="GO" id="GO:0006338">
    <property type="term" value="P:chromatin remodeling"/>
    <property type="evidence" value="ECO:0007669"/>
    <property type="project" value="InterPro"/>
</dbReference>
<feature type="region of interest" description="Disordered" evidence="9">
    <location>
        <begin position="190"/>
        <end position="290"/>
    </location>
</feature>
<feature type="compositionally biased region" description="Low complexity" evidence="9">
    <location>
        <begin position="263"/>
        <end position="274"/>
    </location>
</feature>
<evidence type="ECO:0000259" key="10">
    <source>
        <dbReference type="Pfam" id="PF16282"/>
    </source>
</evidence>
<evidence type="ECO:0000313" key="12">
    <source>
        <dbReference type="Proteomes" id="UP000187283"/>
    </source>
</evidence>
<dbReference type="PANTHER" id="PTHR12855:SF10">
    <property type="entry name" value="DNA METHYLTRANSFERASE 1-ASSOCIATED PROTEIN 1"/>
    <property type="match status" value="1"/>
</dbReference>
<comment type="caution">
    <text evidence="11">The sequence shown here is derived from an EMBL/GenBank/DDBJ whole genome shotgun (WGS) entry which is preliminary data.</text>
</comment>
<keyword evidence="4" id="KW-0156">Chromatin regulator</keyword>
<feature type="compositionally biased region" description="Polar residues" evidence="9">
    <location>
        <begin position="12"/>
        <end position="22"/>
    </location>
</feature>
<comment type="subcellular location">
    <subcellularLocation>
        <location evidence="1">Nucleus</location>
    </subcellularLocation>
</comment>
<dbReference type="Gene3D" id="1.10.10.60">
    <property type="entry name" value="Homeodomain-like"/>
    <property type="match status" value="1"/>
</dbReference>
<dbReference type="GO" id="GO:0003714">
    <property type="term" value="F:transcription corepressor activity"/>
    <property type="evidence" value="ECO:0007669"/>
    <property type="project" value="TreeGrafter"/>
</dbReference>
<evidence type="ECO:0000256" key="8">
    <source>
        <dbReference type="SAM" id="Coils"/>
    </source>
</evidence>
<evidence type="ECO:0000256" key="5">
    <source>
        <dbReference type="ARBA" id="ARBA00023015"/>
    </source>
</evidence>
<evidence type="ECO:0000256" key="1">
    <source>
        <dbReference type="ARBA" id="ARBA00004123"/>
    </source>
</evidence>
<gene>
    <name evidence="11" type="ORF">AYI70_g1035</name>
</gene>
<keyword evidence="12" id="KW-1185">Reference proteome</keyword>
<keyword evidence="5" id="KW-0805">Transcription regulation</keyword>
<feature type="domain" description="DAMP1 SANT/Myb-like" evidence="10">
    <location>
        <begin position="131"/>
        <end position="190"/>
    </location>
</feature>
<dbReference type="EMBL" id="LSSN01000202">
    <property type="protein sequence ID" value="OMJ25233.1"/>
    <property type="molecule type" value="Genomic_DNA"/>
</dbReference>
<evidence type="ECO:0000256" key="4">
    <source>
        <dbReference type="ARBA" id="ARBA00022853"/>
    </source>
</evidence>
<dbReference type="STRING" id="133412.A0A1R1YEC2"/>
<dbReference type="OrthoDB" id="19740at2759"/>
<feature type="compositionally biased region" description="Basic and acidic residues" evidence="9">
    <location>
        <begin position="23"/>
        <end position="36"/>
    </location>
</feature>
<feature type="region of interest" description="Disordered" evidence="9">
    <location>
        <begin position="497"/>
        <end position="523"/>
    </location>
</feature>
<keyword evidence="8" id="KW-0175">Coiled coil</keyword>
<dbReference type="Pfam" id="PF16282">
    <property type="entry name" value="SANT_DAMP1_like"/>
    <property type="match status" value="1"/>
</dbReference>
<evidence type="ECO:0000313" key="11">
    <source>
        <dbReference type="EMBL" id="OMJ25233.1"/>
    </source>
</evidence>
<sequence length="647" mass="73517">MNSKDLRQVMNFVSKSQDQPQNDDSHKHTFAKEKFPKKPPGMNRELFNLFDHDKLDIPISLPIIKPMPKLPSKSAKWILKNSTSTARKDQMTFRHWSKDSEYDSGISTTSYFSSIPSHIYFKLKKSFLIDYHFSKYNAIINIPTFTKEDYDTYLSDPEWSYDETMYLFQLCKDFDLRFILIHDRYSYPSKLNTSSHQPPSTTLEHKTILENPPPTTPTKTSTSADTAAAATSNTTTAITAATSPKSTSEPTTIATTNELPAPESSTLETSTESSDLATKEPELTTDDSTKSKIADIESKILDIENKIIGMEADIIDNTQNKINSSETKSDNSSLTITHNSVEIKAESHNDLANDAVSISELCVNNEKSRSIEDLKDRYYSISKKMVEVPALRKKYNFMGLDQSSSSQKRALSLLSYDKPREEKRKKLLIELFNRSEDQIKEEQMLLIELDRIISQQQQLSKLREYNMQLLVPFEETVPTIASVEPNAPEIINEKKLSISKESTTDKKGTQDANKKSSSQTKFKDQHLKITRLNKDPSSLITTNYELVDIPNYAYPAQIPKRDMKLGPGAFLRSEKISNIGKLKNEQMQLILDHLGVSCANSLWPRPFMPTSGVCDRFDTVQSLILQLLELKKLCDKTEAELATYRKN</sequence>
<dbReference type="AlphaFoldDB" id="A0A1R1YEC2"/>
<dbReference type="GO" id="GO:0000812">
    <property type="term" value="C:Swr1 complex"/>
    <property type="evidence" value="ECO:0007669"/>
    <property type="project" value="TreeGrafter"/>
</dbReference>
<dbReference type="PANTHER" id="PTHR12855">
    <property type="entry name" value="DNA METHYLTRANSFERASE 1-ASSOCIATED PROTEIN 1 FAMILY MEMBER"/>
    <property type="match status" value="1"/>
</dbReference>
<dbReference type="Proteomes" id="UP000187283">
    <property type="component" value="Unassembled WGS sequence"/>
</dbReference>
<dbReference type="InterPro" id="IPR027109">
    <property type="entry name" value="Swc4/Dmap1"/>
</dbReference>
<organism evidence="11 12">
    <name type="scientific">Smittium culicis</name>
    <dbReference type="NCBI Taxonomy" id="133412"/>
    <lineage>
        <taxon>Eukaryota</taxon>
        <taxon>Fungi</taxon>
        <taxon>Fungi incertae sedis</taxon>
        <taxon>Zoopagomycota</taxon>
        <taxon>Kickxellomycotina</taxon>
        <taxon>Harpellomycetes</taxon>
        <taxon>Harpellales</taxon>
        <taxon>Legeriomycetaceae</taxon>
        <taxon>Smittium</taxon>
    </lineage>
</organism>
<feature type="compositionally biased region" description="Basic and acidic residues" evidence="9">
    <location>
        <begin position="497"/>
        <end position="514"/>
    </location>
</feature>
<dbReference type="GO" id="GO:0000122">
    <property type="term" value="P:negative regulation of transcription by RNA polymerase II"/>
    <property type="evidence" value="ECO:0007669"/>
    <property type="project" value="TreeGrafter"/>
</dbReference>
<evidence type="ECO:0000256" key="6">
    <source>
        <dbReference type="ARBA" id="ARBA00023163"/>
    </source>
</evidence>
<feature type="region of interest" description="Disordered" evidence="9">
    <location>
        <begin position="12"/>
        <end position="40"/>
    </location>
</feature>
<reference evidence="11 12" key="1">
    <citation type="submission" date="2017-01" db="EMBL/GenBank/DDBJ databases">
        <authorList>
            <person name="Mah S.A."/>
            <person name="Swanson W.J."/>
            <person name="Moy G.W."/>
            <person name="Vacquier V.D."/>
        </authorList>
    </citation>
    <scope>NUCLEOTIDE SEQUENCE [LARGE SCALE GENOMIC DNA]</scope>
    <source>
        <strain evidence="11 12">GSMNP</strain>
    </source>
</reference>
<evidence type="ECO:0000256" key="2">
    <source>
        <dbReference type="ARBA" id="ARBA00006918"/>
    </source>
</evidence>
<keyword evidence="7" id="KW-0539">Nucleus</keyword>
<feature type="compositionally biased region" description="Basic and acidic residues" evidence="9">
    <location>
        <begin position="277"/>
        <end position="290"/>
    </location>
</feature>
<feature type="compositionally biased region" description="Polar residues" evidence="9">
    <location>
        <begin position="190"/>
        <end position="202"/>
    </location>
</feature>
<evidence type="ECO:0000256" key="3">
    <source>
        <dbReference type="ARBA" id="ARBA00019132"/>
    </source>
</evidence>
<evidence type="ECO:0000256" key="9">
    <source>
        <dbReference type="SAM" id="MobiDB-lite"/>
    </source>
</evidence>
<evidence type="ECO:0000256" key="7">
    <source>
        <dbReference type="ARBA" id="ARBA00023242"/>
    </source>
</evidence>
<keyword evidence="6" id="KW-0804">Transcription</keyword>
<feature type="compositionally biased region" description="Polar residues" evidence="9">
    <location>
        <begin position="249"/>
        <end position="258"/>
    </location>
</feature>